<protein>
    <recommendedName>
        <fullName evidence="4">Secreted protein</fullName>
    </recommendedName>
</protein>
<keyword evidence="3" id="KW-1185">Reference proteome</keyword>
<dbReference type="EMBL" id="BPLQ01006702">
    <property type="protein sequence ID" value="GIY24518.1"/>
    <property type="molecule type" value="Genomic_DNA"/>
</dbReference>
<evidence type="ECO:0008006" key="4">
    <source>
        <dbReference type="Google" id="ProtNLM"/>
    </source>
</evidence>
<keyword evidence="1" id="KW-0732">Signal</keyword>
<evidence type="ECO:0000256" key="1">
    <source>
        <dbReference type="SAM" id="SignalP"/>
    </source>
</evidence>
<feature type="signal peptide" evidence="1">
    <location>
        <begin position="1"/>
        <end position="28"/>
    </location>
</feature>
<feature type="chain" id="PRO_5043539929" description="Secreted protein" evidence="1">
    <location>
        <begin position="29"/>
        <end position="104"/>
    </location>
</feature>
<feature type="non-terminal residue" evidence="2">
    <location>
        <position position="104"/>
    </location>
</feature>
<reference evidence="2 3" key="1">
    <citation type="submission" date="2021-06" db="EMBL/GenBank/DDBJ databases">
        <title>Caerostris darwini draft genome.</title>
        <authorList>
            <person name="Kono N."/>
            <person name="Arakawa K."/>
        </authorList>
    </citation>
    <scope>NUCLEOTIDE SEQUENCE [LARGE SCALE GENOMIC DNA]</scope>
</reference>
<evidence type="ECO:0000313" key="3">
    <source>
        <dbReference type="Proteomes" id="UP001054837"/>
    </source>
</evidence>
<dbReference type="Proteomes" id="UP001054837">
    <property type="component" value="Unassembled WGS sequence"/>
</dbReference>
<dbReference type="AlphaFoldDB" id="A0AAV4RQH9"/>
<organism evidence="2 3">
    <name type="scientific">Caerostris darwini</name>
    <dbReference type="NCBI Taxonomy" id="1538125"/>
    <lineage>
        <taxon>Eukaryota</taxon>
        <taxon>Metazoa</taxon>
        <taxon>Ecdysozoa</taxon>
        <taxon>Arthropoda</taxon>
        <taxon>Chelicerata</taxon>
        <taxon>Arachnida</taxon>
        <taxon>Araneae</taxon>
        <taxon>Araneomorphae</taxon>
        <taxon>Entelegynae</taxon>
        <taxon>Araneoidea</taxon>
        <taxon>Araneidae</taxon>
        <taxon>Caerostris</taxon>
    </lineage>
</organism>
<proteinExistence type="predicted"/>
<name>A0AAV4RQH9_9ARAC</name>
<evidence type="ECO:0000313" key="2">
    <source>
        <dbReference type="EMBL" id="GIY24518.1"/>
    </source>
</evidence>
<sequence>MQCMRQQRSRKRKLLFMVAISFLSTGDASDLAWWQPQATILEKLQMRKTTQCINSTVEKGNCSLCWRFLSCALMMLMVWHGGSRELLTWRNFRRGANTMHEQLQ</sequence>
<accession>A0AAV4RQH9</accession>
<comment type="caution">
    <text evidence="2">The sequence shown here is derived from an EMBL/GenBank/DDBJ whole genome shotgun (WGS) entry which is preliminary data.</text>
</comment>
<gene>
    <name evidence="2" type="ORF">CDAR_77671</name>
</gene>